<proteinExistence type="predicted"/>
<dbReference type="OrthoDB" id="7595282at2"/>
<keyword evidence="3" id="KW-1185">Reference proteome</keyword>
<organism evidence="2 3">
    <name type="scientific">Shimia gijangensis</name>
    <dbReference type="NCBI Taxonomy" id="1470563"/>
    <lineage>
        <taxon>Bacteria</taxon>
        <taxon>Pseudomonadati</taxon>
        <taxon>Pseudomonadota</taxon>
        <taxon>Alphaproteobacteria</taxon>
        <taxon>Rhodobacterales</taxon>
        <taxon>Roseobacteraceae</taxon>
    </lineage>
</organism>
<dbReference type="RefSeq" id="WP_073256568.1">
    <property type="nucleotide sequence ID" value="NZ_FQZQ01000032.1"/>
</dbReference>
<dbReference type="InterPro" id="IPR009492">
    <property type="entry name" value="TniQ"/>
</dbReference>
<dbReference type="EMBL" id="FQZQ01000032">
    <property type="protein sequence ID" value="SHK47672.1"/>
    <property type="molecule type" value="Genomic_DNA"/>
</dbReference>
<protein>
    <submittedName>
        <fullName evidence="2">TniQ protein</fullName>
    </submittedName>
</protein>
<dbReference type="Pfam" id="PF06527">
    <property type="entry name" value="TniQ"/>
    <property type="match status" value="1"/>
</dbReference>
<feature type="domain" description="TniQ" evidence="1">
    <location>
        <begin position="8"/>
        <end position="140"/>
    </location>
</feature>
<evidence type="ECO:0000313" key="2">
    <source>
        <dbReference type="EMBL" id="SHK47672.1"/>
    </source>
</evidence>
<gene>
    <name evidence="2" type="ORF">SAMN05444000_1321</name>
</gene>
<reference evidence="3" key="1">
    <citation type="submission" date="2016-11" db="EMBL/GenBank/DDBJ databases">
        <authorList>
            <person name="Varghese N."/>
            <person name="Submissions S."/>
        </authorList>
    </citation>
    <scope>NUCLEOTIDE SEQUENCE [LARGE SCALE GENOMIC DNA]</scope>
    <source>
        <strain evidence="3">DSM 100564</strain>
    </source>
</reference>
<dbReference type="STRING" id="1470563.SAMN05444000_1321"/>
<evidence type="ECO:0000259" key="1">
    <source>
        <dbReference type="Pfam" id="PF06527"/>
    </source>
</evidence>
<dbReference type="Proteomes" id="UP000183982">
    <property type="component" value="Unassembled WGS sequence"/>
</dbReference>
<evidence type="ECO:0000313" key="3">
    <source>
        <dbReference type="Proteomes" id="UP000183982"/>
    </source>
</evidence>
<dbReference type="AlphaFoldDB" id="A0A1M6SSG2"/>
<accession>A0A1M6SSG2</accession>
<sequence>MSHVHPFIPIATGESLVSWISRFARIQCGNSVPTFLDMFGIQQQQVKMAKPEAINKLARLSGVQFDELMSATFQPLGKRRYRHFEQEFSLEFLSRSPIKFCPKCICEDLQNGDDRLPLPKGRLNWVLSPVRTCAKHQASLIEIPSAGTSASFVDLAEHLPPRAQVLELAEAAVQLKPSGLQTYVERRFLGGRTHTWLDNQDIDQATKATEMLGACIEFGAHFEQSKLSEAEWDMAGRIGFEFTSRGEEGVRKGLSYIQSKPEKSVCHSGPQGVFGQLYKWLQFSRAGKPVGPIRDVLREHVLDTMAVKPGQMLLGQKVEESRRQTIATLSAQFDIHADTVALALRKFGLISSKVTSDNLIATVPAKEAVDVMRRLSRAVPIARIPGYVGCSRTHAQAMIKTKLLFSVVADSERDSGRHKGVDSRDLDRLIDKIYAQGREVERASFGMANIAETSCALHVPFVSIVRALLGGKLQQVETLKGTTSFYSVFVSLEEVSKVLRLQTGKAGVTISDAARELKLTSQAVSYILSTKDKENQPYLKTCGQLRHMGTMRDLIDPSSLDEFKTTYKKLSDFCDRRPNKMSRKREELAARGVFPEWKERAVRAEFYRLSDL</sequence>
<name>A0A1M6SSG2_9RHOB</name>